<feature type="transmembrane region" description="Helical" evidence="8">
    <location>
        <begin position="406"/>
        <end position="429"/>
    </location>
</feature>
<comment type="similarity">
    <text evidence="2">Belongs to the V-ATPase 116 kDa subunit family.</text>
</comment>
<evidence type="ECO:0000256" key="1">
    <source>
        <dbReference type="ARBA" id="ARBA00004141"/>
    </source>
</evidence>
<keyword evidence="6" id="KW-0406">Ion transport</keyword>
<protein>
    <submittedName>
        <fullName evidence="9">V-type ATP synthase subunit I</fullName>
    </submittedName>
</protein>
<evidence type="ECO:0000256" key="2">
    <source>
        <dbReference type="ARBA" id="ARBA00009904"/>
    </source>
</evidence>
<keyword evidence="7 8" id="KW-0472">Membrane</keyword>
<accession>A0A379C203</accession>
<evidence type="ECO:0000256" key="7">
    <source>
        <dbReference type="ARBA" id="ARBA00023136"/>
    </source>
</evidence>
<feature type="transmembrane region" description="Helical" evidence="8">
    <location>
        <begin position="365"/>
        <end position="394"/>
    </location>
</feature>
<keyword evidence="3" id="KW-0813">Transport</keyword>
<dbReference type="GO" id="GO:0033179">
    <property type="term" value="C:proton-transporting V-type ATPase, V0 domain"/>
    <property type="evidence" value="ECO:0007669"/>
    <property type="project" value="InterPro"/>
</dbReference>
<dbReference type="STRING" id="1122949.GCA_000378725_00213"/>
<evidence type="ECO:0000256" key="6">
    <source>
        <dbReference type="ARBA" id="ARBA00023065"/>
    </source>
</evidence>
<dbReference type="EMBL" id="UGSZ01000001">
    <property type="protein sequence ID" value="SUB56372.1"/>
    <property type="molecule type" value="Genomic_DNA"/>
</dbReference>
<dbReference type="PANTHER" id="PTHR11629:SF63">
    <property type="entry name" value="V-TYPE PROTON ATPASE SUBUNIT A"/>
    <property type="match status" value="1"/>
</dbReference>
<dbReference type="PANTHER" id="PTHR11629">
    <property type="entry name" value="VACUOLAR PROTON ATPASES"/>
    <property type="match status" value="1"/>
</dbReference>
<sequence>MAIVDMSKFYLLAFKEKRESLLKELQKFKYVHLVDSGNDFSKEDLSAVSRSEELIDIDDYLNKSKYVIERLEKIEDKKPALEALKEGKKHFTYEEIKNRARKFNFSQIYKEISSIIDEIEKKEAENQEILNKVSELLPYKAIDLPLEDLKLTKFSKIYLGTIPQRYKENFEELLKENDSVYFNVLHTDKNYAYYLIICHKSDDEDVIDAFRKMGFTLVNFKEKGTINENINSLRERKSQNLDSIDTLNKELKNYLKYLDDFKIYYEYQSNEKLKVISSEKFLRTKNLDLIEGYVPSKFLKSFEEAIQLICGDDYYLYKKEADRNSHEVPIMLKNNKFVGPFEMLTEMYSMPKYNEIDPTPFFAPFYFIFAGIMIGDLGYGLLVFIGSLLTLKFFNLDKATKRFMTFFNYLSISAMIFGLVFGSFFGGIIPLPTLINPAEDIMEMLMLSLLLGGVHIFFALGIKAYMDIRDNKPKDAFYDVGLWYMALIGAIGFGLSKAVSMNPIVVKILFYAMIIAMVGIVLTGGRSEKTTLAKFGWGVYALYGISSYIGDFVSYLRLMALVLSGSFIGLAVNMIAGMLFGSSIIGKLFAIVIFLVFQAFNCFLCYLSAYVHTARLTYVEMFNKFYEGGGIPFKKMVEDSKYFNID</sequence>
<evidence type="ECO:0000256" key="5">
    <source>
        <dbReference type="ARBA" id="ARBA00022989"/>
    </source>
</evidence>
<feature type="transmembrane region" description="Helical" evidence="8">
    <location>
        <begin position="532"/>
        <end position="549"/>
    </location>
</feature>
<dbReference type="OrthoDB" id="9803814at2"/>
<dbReference type="RefSeq" id="WP_019034255.1">
    <property type="nucleotide sequence ID" value="NZ_UGSZ01000001.1"/>
</dbReference>
<comment type="subcellular location">
    <subcellularLocation>
        <location evidence="1">Membrane</location>
        <topology evidence="1">Multi-pass membrane protein</topology>
    </subcellularLocation>
</comment>
<feature type="transmembrane region" description="Helical" evidence="8">
    <location>
        <begin position="477"/>
        <end position="496"/>
    </location>
</feature>
<organism evidence="9 10">
    <name type="scientific">Peptoniphilus lacrimalis</name>
    <dbReference type="NCBI Taxonomy" id="33031"/>
    <lineage>
        <taxon>Bacteria</taxon>
        <taxon>Bacillati</taxon>
        <taxon>Bacillota</taxon>
        <taxon>Tissierellia</taxon>
        <taxon>Tissierellales</taxon>
        <taxon>Peptoniphilaceae</taxon>
        <taxon>Peptoniphilus</taxon>
    </lineage>
</organism>
<dbReference type="Proteomes" id="UP000255517">
    <property type="component" value="Unassembled WGS sequence"/>
</dbReference>
<keyword evidence="5 8" id="KW-1133">Transmembrane helix</keyword>
<dbReference type="GO" id="GO:0046961">
    <property type="term" value="F:proton-transporting ATPase activity, rotational mechanism"/>
    <property type="evidence" value="ECO:0007669"/>
    <property type="project" value="InterPro"/>
</dbReference>
<feature type="transmembrane region" description="Helical" evidence="8">
    <location>
        <begin position="588"/>
        <end position="611"/>
    </location>
</feature>
<evidence type="ECO:0000256" key="8">
    <source>
        <dbReference type="SAM" id="Phobius"/>
    </source>
</evidence>
<proteinExistence type="inferred from homology"/>
<feature type="transmembrane region" description="Helical" evidence="8">
    <location>
        <begin position="508"/>
        <end position="525"/>
    </location>
</feature>
<evidence type="ECO:0000313" key="9">
    <source>
        <dbReference type="EMBL" id="SUB56372.1"/>
    </source>
</evidence>
<gene>
    <name evidence="9" type="ORF">NCTC13149_00142</name>
</gene>
<dbReference type="InterPro" id="IPR002490">
    <property type="entry name" value="V-ATPase_116kDa_su"/>
</dbReference>
<dbReference type="Pfam" id="PF01496">
    <property type="entry name" value="V_ATPase_I"/>
    <property type="match status" value="2"/>
</dbReference>
<feature type="transmembrane region" description="Helical" evidence="8">
    <location>
        <begin position="441"/>
        <end position="465"/>
    </location>
</feature>
<feature type="transmembrane region" description="Helical" evidence="8">
    <location>
        <begin position="555"/>
        <end position="576"/>
    </location>
</feature>
<dbReference type="AlphaFoldDB" id="A0A379C203"/>
<evidence type="ECO:0000256" key="4">
    <source>
        <dbReference type="ARBA" id="ARBA00022692"/>
    </source>
</evidence>
<dbReference type="GO" id="GO:0051117">
    <property type="term" value="F:ATPase binding"/>
    <property type="evidence" value="ECO:0007669"/>
    <property type="project" value="TreeGrafter"/>
</dbReference>
<name>A0A379C203_9FIRM</name>
<evidence type="ECO:0000256" key="3">
    <source>
        <dbReference type="ARBA" id="ARBA00022448"/>
    </source>
</evidence>
<keyword evidence="4 8" id="KW-0812">Transmembrane</keyword>
<dbReference type="GO" id="GO:0016471">
    <property type="term" value="C:vacuolar proton-transporting V-type ATPase complex"/>
    <property type="evidence" value="ECO:0007669"/>
    <property type="project" value="TreeGrafter"/>
</dbReference>
<evidence type="ECO:0000313" key="10">
    <source>
        <dbReference type="Proteomes" id="UP000255517"/>
    </source>
</evidence>
<reference evidence="9 10" key="1">
    <citation type="submission" date="2018-06" db="EMBL/GenBank/DDBJ databases">
        <authorList>
            <consortium name="Pathogen Informatics"/>
            <person name="Doyle S."/>
        </authorList>
    </citation>
    <scope>NUCLEOTIDE SEQUENCE [LARGE SCALE GENOMIC DNA]</scope>
    <source>
        <strain evidence="9 10">NCTC13149</strain>
    </source>
</reference>
<dbReference type="GO" id="GO:0007035">
    <property type="term" value="P:vacuolar acidification"/>
    <property type="evidence" value="ECO:0007669"/>
    <property type="project" value="TreeGrafter"/>
</dbReference>